<protein>
    <submittedName>
        <fullName evidence="1">Uncharacterized protein</fullName>
    </submittedName>
</protein>
<sequence>MENMLIIFS</sequence>
<comment type="caution">
    <text evidence="1">The sequence shown here is derived from an EMBL/GenBank/DDBJ whole genome shotgun (WGS) entry which is preliminary data.</text>
</comment>
<accession>A0A454CV62</accession>
<evidence type="ECO:0000313" key="2">
    <source>
        <dbReference type="Proteomes" id="UP000008367"/>
    </source>
</evidence>
<dbReference type="Proteomes" id="UP000008367">
    <property type="component" value="Unassembled WGS sequence"/>
</dbReference>
<reference evidence="1 2" key="1">
    <citation type="submission" date="2012-10" db="EMBL/GenBank/DDBJ databases">
        <title>Genome sequence of Vibrio Cholerae HENC-02.</title>
        <authorList>
            <person name="Eppinger M."/>
            <person name="Hasan N.A."/>
            <person name="Sengamalay N."/>
            <person name="Hine E."/>
            <person name="Su Q."/>
            <person name="Daugherty S.C."/>
            <person name="Young S."/>
            <person name="Sadzewicz L."/>
            <person name="Tallon L."/>
            <person name="Cebula T.A."/>
            <person name="Ravel J."/>
            <person name="Colwell R.R."/>
        </authorList>
    </citation>
    <scope>NUCLEOTIDE SEQUENCE [LARGE SCALE GENOMIC DNA]</scope>
    <source>
        <strain evidence="1 2">HENC-02</strain>
    </source>
</reference>
<dbReference type="EMBL" id="AJSR01001724">
    <property type="protein sequence ID" value="EKM30242.1"/>
    <property type="molecule type" value="Genomic_DNA"/>
</dbReference>
<name>A0A454CV62_VIBHA</name>
<feature type="non-terminal residue" evidence="1">
    <location>
        <position position="9"/>
    </location>
</feature>
<organism evidence="1 2">
    <name type="scientific">Vibrio harveyi</name>
    <name type="common">Beneckea harveyi</name>
    <dbReference type="NCBI Taxonomy" id="669"/>
    <lineage>
        <taxon>Bacteria</taxon>
        <taxon>Pseudomonadati</taxon>
        <taxon>Pseudomonadota</taxon>
        <taxon>Gammaproteobacteria</taxon>
        <taxon>Vibrionales</taxon>
        <taxon>Vibrionaceae</taxon>
        <taxon>Vibrio</taxon>
    </lineage>
</organism>
<proteinExistence type="predicted"/>
<gene>
    <name evidence="1" type="ORF">VCHENC02_4023A</name>
</gene>
<evidence type="ECO:0000313" key="1">
    <source>
        <dbReference type="EMBL" id="EKM30242.1"/>
    </source>
</evidence>